<dbReference type="InterPro" id="IPR011051">
    <property type="entry name" value="RmlC_Cupin_sf"/>
</dbReference>
<name>A0A387BCW8_9MICO</name>
<proteinExistence type="predicted"/>
<sequence length="123" mass="13612">MRDDLGALGVVEKDSPFPFPIKRVYFLYDVPADAVRGSHAHKALHQLIIPIAGSFRVALDDGRTRSDFLLSSPDQGLTVPPGYWRTLHDFTAGSAALVLASEEYDPTDYIRDYDAFVAWASRG</sequence>
<dbReference type="CDD" id="cd20292">
    <property type="entry name" value="cupin_QdtA-like"/>
    <property type="match status" value="1"/>
</dbReference>
<dbReference type="AlphaFoldDB" id="A0A387BCW8"/>
<dbReference type="KEGG" id="lyd:D7I47_08820"/>
<evidence type="ECO:0000313" key="3">
    <source>
        <dbReference type="Proteomes" id="UP000278886"/>
    </source>
</evidence>
<dbReference type="OrthoDB" id="2643438at2"/>
<organism evidence="2 3">
    <name type="scientific">Protaetiibacter intestinalis</name>
    <dbReference type="NCBI Taxonomy" id="2419774"/>
    <lineage>
        <taxon>Bacteria</taxon>
        <taxon>Bacillati</taxon>
        <taxon>Actinomycetota</taxon>
        <taxon>Actinomycetes</taxon>
        <taxon>Micrococcales</taxon>
        <taxon>Microbacteriaceae</taxon>
        <taxon>Protaetiibacter</taxon>
    </lineage>
</organism>
<dbReference type="Gene3D" id="2.60.120.10">
    <property type="entry name" value="Jelly Rolls"/>
    <property type="match status" value="1"/>
</dbReference>
<dbReference type="Pfam" id="PF05523">
    <property type="entry name" value="FdtA"/>
    <property type="match status" value="1"/>
</dbReference>
<dbReference type="InterPro" id="IPR014710">
    <property type="entry name" value="RmlC-like_jellyroll"/>
</dbReference>
<evidence type="ECO:0000313" key="2">
    <source>
        <dbReference type="EMBL" id="AYF99518.1"/>
    </source>
</evidence>
<dbReference type="EMBL" id="CP032630">
    <property type="protein sequence ID" value="AYF99518.1"/>
    <property type="molecule type" value="Genomic_DNA"/>
</dbReference>
<accession>A0A387BCW8</accession>
<gene>
    <name evidence="2" type="ORF">D7I47_08820</name>
</gene>
<protein>
    <submittedName>
        <fullName evidence="2">WxcM-like domain-containing protein</fullName>
    </submittedName>
</protein>
<dbReference type="SUPFAM" id="SSF51182">
    <property type="entry name" value="RmlC-like cupins"/>
    <property type="match status" value="1"/>
</dbReference>
<reference evidence="3" key="1">
    <citation type="submission" date="2018-09" db="EMBL/GenBank/DDBJ databases">
        <title>Genome sequencing of strain 2DFWR-13.</title>
        <authorList>
            <person name="Heo J."/>
            <person name="Kim S.-J."/>
            <person name="Kwon S.-W."/>
        </authorList>
    </citation>
    <scope>NUCLEOTIDE SEQUENCE [LARGE SCALE GENOMIC DNA]</scope>
    <source>
        <strain evidence="3">2DFWR-13</strain>
    </source>
</reference>
<evidence type="ECO:0000259" key="1">
    <source>
        <dbReference type="Pfam" id="PF05523"/>
    </source>
</evidence>
<keyword evidence="3" id="KW-1185">Reference proteome</keyword>
<dbReference type="InterPro" id="IPR008894">
    <property type="entry name" value="QdtA_cupin_dom"/>
</dbReference>
<feature type="domain" description="Sugar 3,4-ketoisomerase QdtA cupin" evidence="1">
    <location>
        <begin position="2"/>
        <end position="118"/>
    </location>
</feature>
<dbReference type="Proteomes" id="UP000278886">
    <property type="component" value="Chromosome"/>
</dbReference>